<organism evidence="2 3">
    <name type="scientific">Coniophora puteana (strain RWD-64-598)</name>
    <name type="common">Brown rot fungus</name>
    <dbReference type="NCBI Taxonomy" id="741705"/>
    <lineage>
        <taxon>Eukaryota</taxon>
        <taxon>Fungi</taxon>
        <taxon>Dikarya</taxon>
        <taxon>Basidiomycota</taxon>
        <taxon>Agaricomycotina</taxon>
        <taxon>Agaricomycetes</taxon>
        <taxon>Agaricomycetidae</taxon>
        <taxon>Boletales</taxon>
        <taxon>Coniophorineae</taxon>
        <taxon>Coniophoraceae</taxon>
        <taxon>Coniophora</taxon>
    </lineage>
</organism>
<proteinExistence type="predicted"/>
<dbReference type="EMBL" id="JH711730">
    <property type="protein sequence ID" value="EIW73749.1"/>
    <property type="molecule type" value="Genomic_DNA"/>
</dbReference>
<dbReference type="Proteomes" id="UP000053558">
    <property type="component" value="Unassembled WGS sequence"/>
</dbReference>
<accession>R7SF98</accession>
<gene>
    <name evidence="2" type="ORF">CONPUDRAFT_160759</name>
</gene>
<keyword evidence="3" id="KW-1185">Reference proteome</keyword>
<name>R7SF98_CONPW</name>
<reference evidence="3" key="1">
    <citation type="journal article" date="2012" name="Science">
        <title>The Paleozoic origin of enzymatic lignin decomposition reconstructed from 31 fungal genomes.</title>
        <authorList>
            <person name="Floudas D."/>
            <person name="Binder M."/>
            <person name="Riley R."/>
            <person name="Barry K."/>
            <person name="Blanchette R.A."/>
            <person name="Henrissat B."/>
            <person name="Martinez A.T."/>
            <person name="Otillar R."/>
            <person name="Spatafora J.W."/>
            <person name="Yadav J.S."/>
            <person name="Aerts A."/>
            <person name="Benoit I."/>
            <person name="Boyd A."/>
            <person name="Carlson A."/>
            <person name="Copeland A."/>
            <person name="Coutinho P.M."/>
            <person name="de Vries R.P."/>
            <person name="Ferreira P."/>
            <person name="Findley K."/>
            <person name="Foster B."/>
            <person name="Gaskell J."/>
            <person name="Glotzer D."/>
            <person name="Gorecki P."/>
            <person name="Heitman J."/>
            <person name="Hesse C."/>
            <person name="Hori C."/>
            <person name="Igarashi K."/>
            <person name="Jurgens J.A."/>
            <person name="Kallen N."/>
            <person name="Kersten P."/>
            <person name="Kohler A."/>
            <person name="Kuees U."/>
            <person name="Kumar T.K.A."/>
            <person name="Kuo A."/>
            <person name="LaButti K."/>
            <person name="Larrondo L.F."/>
            <person name="Lindquist E."/>
            <person name="Ling A."/>
            <person name="Lombard V."/>
            <person name="Lucas S."/>
            <person name="Lundell T."/>
            <person name="Martin R."/>
            <person name="McLaughlin D.J."/>
            <person name="Morgenstern I."/>
            <person name="Morin E."/>
            <person name="Murat C."/>
            <person name="Nagy L.G."/>
            <person name="Nolan M."/>
            <person name="Ohm R.A."/>
            <person name="Patyshakuliyeva A."/>
            <person name="Rokas A."/>
            <person name="Ruiz-Duenas F.J."/>
            <person name="Sabat G."/>
            <person name="Salamov A."/>
            <person name="Samejima M."/>
            <person name="Schmutz J."/>
            <person name="Slot J.C."/>
            <person name="St John F."/>
            <person name="Stenlid J."/>
            <person name="Sun H."/>
            <person name="Sun S."/>
            <person name="Syed K."/>
            <person name="Tsang A."/>
            <person name="Wiebenga A."/>
            <person name="Young D."/>
            <person name="Pisabarro A."/>
            <person name="Eastwood D.C."/>
            <person name="Martin F."/>
            <person name="Cullen D."/>
            <person name="Grigoriev I.V."/>
            <person name="Hibbett D.S."/>
        </authorList>
    </citation>
    <scope>NUCLEOTIDE SEQUENCE [LARGE SCALE GENOMIC DNA]</scope>
    <source>
        <strain evidence="3">RWD-64-598 SS2</strain>
    </source>
</reference>
<feature type="region of interest" description="Disordered" evidence="1">
    <location>
        <begin position="1"/>
        <end position="60"/>
    </location>
</feature>
<evidence type="ECO:0000313" key="3">
    <source>
        <dbReference type="Proteomes" id="UP000053558"/>
    </source>
</evidence>
<evidence type="ECO:0000256" key="1">
    <source>
        <dbReference type="SAM" id="MobiDB-lite"/>
    </source>
</evidence>
<dbReference type="AlphaFoldDB" id="R7SF98"/>
<protein>
    <submittedName>
        <fullName evidence="2">Uncharacterized protein</fullName>
    </submittedName>
</protein>
<dbReference type="GeneID" id="19204401"/>
<sequence>MRIAGTRGIPAGPLARLQSAWPTEPATSGEGHPGWHTAQGPQTHEVCGMGHLRLPPEVKW</sequence>
<dbReference type="RefSeq" id="XP_007776073.1">
    <property type="nucleotide sequence ID" value="XM_007777883.1"/>
</dbReference>
<dbReference type="KEGG" id="cput:CONPUDRAFT_160759"/>
<evidence type="ECO:0000313" key="2">
    <source>
        <dbReference type="EMBL" id="EIW73749.1"/>
    </source>
</evidence>